<evidence type="ECO:0000256" key="7">
    <source>
        <dbReference type="ARBA" id="ARBA00023180"/>
    </source>
</evidence>
<dbReference type="GO" id="GO:0005886">
    <property type="term" value="C:plasma membrane"/>
    <property type="evidence" value="ECO:0007669"/>
    <property type="project" value="UniProtKB-SubCell"/>
</dbReference>
<feature type="transmembrane region" description="Helical" evidence="8">
    <location>
        <begin position="949"/>
        <end position="966"/>
    </location>
</feature>
<keyword evidence="6" id="KW-0675">Receptor</keyword>
<evidence type="ECO:0008006" key="11">
    <source>
        <dbReference type="Google" id="ProtNLM"/>
    </source>
</evidence>
<comment type="caution">
    <text evidence="9">The sequence shown here is derived from an EMBL/GenBank/DDBJ whole genome shotgun (WGS) entry which is preliminary data.</text>
</comment>
<keyword evidence="10" id="KW-1185">Reference proteome</keyword>
<accession>A0A0L0CMC9</accession>
<gene>
    <name evidence="9" type="ORF">FF38_09826</name>
</gene>
<dbReference type="OrthoDB" id="8027954at2759"/>
<dbReference type="EMBL" id="JRES01000195">
    <property type="protein sequence ID" value="KNC33455.1"/>
    <property type="molecule type" value="Genomic_DNA"/>
</dbReference>
<evidence type="ECO:0000313" key="9">
    <source>
        <dbReference type="EMBL" id="KNC33455.1"/>
    </source>
</evidence>
<organism evidence="9 10">
    <name type="scientific">Lucilia cuprina</name>
    <name type="common">Green bottle fly</name>
    <name type="synonym">Australian sheep blowfly</name>
    <dbReference type="NCBI Taxonomy" id="7375"/>
    <lineage>
        <taxon>Eukaryota</taxon>
        <taxon>Metazoa</taxon>
        <taxon>Ecdysozoa</taxon>
        <taxon>Arthropoda</taxon>
        <taxon>Hexapoda</taxon>
        <taxon>Insecta</taxon>
        <taxon>Pterygota</taxon>
        <taxon>Neoptera</taxon>
        <taxon>Endopterygota</taxon>
        <taxon>Diptera</taxon>
        <taxon>Brachycera</taxon>
        <taxon>Muscomorpha</taxon>
        <taxon>Oestroidea</taxon>
        <taxon>Calliphoridae</taxon>
        <taxon>Luciliinae</taxon>
        <taxon>Lucilia</taxon>
    </lineage>
</organism>
<feature type="transmembrane region" description="Helical" evidence="8">
    <location>
        <begin position="543"/>
        <end position="561"/>
    </location>
</feature>
<evidence type="ECO:0000256" key="5">
    <source>
        <dbReference type="ARBA" id="ARBA00023136"/>
    </source>
</evidence>
<evidence type="ECO:0000256" key="3">
    <source>
        <dbReference type="ARBA" id="ARBA00022692"/>
    </source>
</evidence>
<evidence type="ECO:0000256" key="2">
    <source>
        <dbReference type="ARBA" id="ARBA00022475"/>
    </source>
</evidence>
<keyword evidence="3 8" id="KW-0812">Transmembrane</keyword>
<name>A0A0L0CMC9_LUCCU</name>
<sequence length="1236" mass="146074">LIIMQFLIHTVWTWNVEYVGQQLVLPIAKGTQETLYCVCEKCWDDNLDLLMKWNSDTKRNILSLIIAYDFEDPIFKIHQRLLTGRHFYINIILMLEPVEDFQKVIAVLRYLYEQKFVNSDVYYLNASSQRNEVFSYDAYPRFAVLNKSHLVGDVRKFYYKIIDKTDLKGYRFDTPLMQDPPKVIRYKNKLGWPRIQGVTYNIIQLTLAYLNGTLNETETQQQSWQQDRIPIVDMKYILEQVRERKVELAAHAYALFHNDARVQKSYPLLVVNWCLMVPIFNHEFTMFYPFMPFQWKVWLTFTFAFVVINIVSYIFLKLHGIDHTNFILINFCKFINTAPPKPTQNPTKLWFDMLLNGFIFIQSFFLCAFYTSTLGSFLTVTIIRKQINSLAELIESQLPIMIIDYELEFLLEAQFDLPLKFWQLLRPVNSSTFYRHQFTLNSSYGYFTTYDTWHFLNLQQKHLKPALFRYTDICFGDYHLAFPMITESPIWRDVEYLMLRIHSSGLYYYHEQKSFEYAIRAGLVRYRNEHSGFQTVGFVHLKLVLGFFIFGLFVSLLRFFYELWQNWKMHKLANVEYSYLKKILFTLLGYCQAMAAKEFILQQQVLILMDLMVELHKHHNFDNVIIYRTPGSFYEPPVKKGLMLATRNQGESLHVELIRKSLGNLLARHVSEELRKPVMIFTIAPWKYVNNTKAIPNLGSILTNKNLAVVILNDIFDTELKEFVSLSLGASLETKIVFLAIGHELTDIFTIVRVEKMRRFFRWCWSKNLLNVILLFQRDHIDRSLEELKLEVYTYTPFPRPIKFIQLTQKPPREYFRERISNLLGYRFRTPVFEDKPLVFKSKDLFTGADTVTGITGLIYREYTKYINATYRELKNVNFNGSWIAVMGYINDLLNARKIDISIHPLTALKPNHFFNSYPITNTNCCVVVPVKPEIFPALYLPLTLSVKMWSMLLVLFLTFQLSYMFVNHDNYGDVRTWLAFSTTLKGLLSMPLGNMGHFKTITRNSIACRRKIFLHMLLLLSGMIYGQTHIAALTSFLSSTLFPQQIESLEDLRKSNISIMLLDYIHDTFNYLDLIPDNFSSHIIISDPDTVSYHLNHLNTSYAYTVFKDEWRVIQRLQMNLWKPRFRIVSKLCIPNVYMTLPMQFNSPFYHSLMRFILRVQTTGLEIKWSDMIFLQIQKATGLNTTLMENLEHPVPLTLVHFMYIFYIYTGGMLMAIVVFLLEVVWNKKLWRRLK</sequence>
<dbReference type="InterPro" id="IPR052192">
    <property type="entry name" value="Insect_Ionotropic_Sensory_Rcpt"/>
</dbReference>
<feature type="transmembrane region" description="Helical" evidence="8">
    <location>
        <begin position="297"/>
        <end position="316"/>
    </location>
</feature>
<evidence type="ECO:0000256" key="6">
    <source>
        <dbReference type="ARBA" id="ARBA00023170"/>
    </source>
</evidence>
<evidence type="ECO:0000256" key="4">
    <source>
        <dbReference type="ARBA" id="ARBA00022989"/>
    </source>
</evidence>
<reference evidence="9 10" key="1">
    <citation type="journal article" date="2015" name="Nat. Commun.">
        <title>Lucilia cuprina genome unlocks parasitic fly biology to underpin future interventions.</title>
        <authorList>
            <person name="Anstead C.A."/>
            <person name="Korhonen P.K."/>
            <person name="Young N.D."/>
            <person name="Hall R.S."/>
            <person name="Jex A.R."/>
            <person name="Murali S.C."/>
            <person name="Hughes D.S."/>
            <person name="Lee S.F."/>
            <person name="Perry T."/>
            <person name="Stroehlein A.J."/>
            <person name="Ansell B.R."/>
            <person name="Breugelmans B."/>
            <person name="Hofmann A."/>
            <person name="Qu J."/>
            <person name="Dugan S."/>
            <person name="Lee S.L."/>
            <person name="Chao H."/>
            <person name="Dinh H."/>
            <person name="Han Y."/>
            <person name="Doddapaneni H.V."/>
            <person name="Worley K.C."/>
            <person name="Muzny D.M."/>
            <person name="Ioannidis P."/>
            <person name="Waterhouse R.M."/>
            <person name="Zdobnov E.M."/>
            <person name="James P.J."/>
            <person name="Bagnall N.H."/>
            <person name="Kotze A.C."/>
            <person name="Gibbs R.A."/>
            <person name="Richards S."/>
            <person name="Batterham P."/>
            <person name="Gasser R.B."/>
        </authorList>
    </citation>
    <scope>NUCLEOTIDE SEQUENCE [LARGE SCALE GENOMIC DNA]</scope>
    <source>
        <strain evidence="9 10">LS</strain>
        <tissue evidence="9">Full body</tissue>
    </source>
</reference>
<keyword evidence="2" id="KW-1003">Cell membrane</keyword>
<proteinExistence type="predicted"/>
<dbReference type="SUPFAM" id="SSF53850">
    <property type="entry name" value="Periplasmic binding protein-like II"/>
    <property type="match status" value="1"/>
</dbReference>
<keyword evidence="4 8" id="KW-1133">Transmembrane helix</keyword>
<evidence type="ECO:0000256" key="8">
    <source>
        <dbReference type="SAM" id="Phobius"/>
    </source>
</evidence>
<evidence type="ECO:0000256" key="1">
    <source>
        <dbReference type="ARBA" id="ARBA00004651"/>
    </source>
</evidence>
<keyword evidence="5 8" id="KW-0472">Membrane</keyword>
<feature type="transmembrane region" description="Helical" evidence="8">
    <location>
        <begin position="349"/>
        <end position="371"/>
    </location>
</feature>
<feature type="non-terminal residue" evidence="9">
    <location>
        <position position="1236"/>
    </location>
</feature>
<dbReference type="PANTHER" id="PTHR42643:SF41">
    <property type="entry name" value="IONOTROPIC RECEPTOR 20A-RELATED"/>
    <property type="match status" value="1"/>
</dbReference>
<feature type="transmembrane region" description="Helical" evidence="8">
    <location>
        <begin position="1018"/>
        <end position="1043"/>
    </location>
</feature>
<feature type="transmembrane region" description="Helical" evidence="8">
    <location>
        <begin position="268"/>
        <end position="291"/>
    </location>
</feature>
<dbReference type="Proteomes" id="UP000037069">
    <property type="component" value="Unassembled WGS sequence"/>
</dbReference>
<keyword evidence="7" id="KW-0325">Glycoprotein</keyword>
<feature type="non-terminal residue" evidence="9">
    <location>
        <position position="1"/>
    </location>
</feature>
<dbReference type="AlphaFoldDB" id="A0A0L0CMC9"/>
<evidence type="ECO:0000313" key="10">
    <source>
        <dbReference type="Proteomes" id="UP000037069"/>
    </source>
</evidence>
<feature type="transmembrane region" description="Helical" evidence="8">
    <location>
        <begin position="1205"/>
        <end position="1227"/>
    </location>
</feature>
<protein>
    <recommendedName>
        <fullName evidence="11">Ionotropic glutamate receptor C-terminal domain-containing protein</fullName>
    </recommendedName>
</protein>
<comment type="subcellular location">
    <subcellularLocation>
        <location evidence="1">Cell membrane</location>
        <topology evidence="1">Multi-pass membrane protein</topology>
    </subcellularLocation>
</comment>
<dbReference type="PANTHER" id="PTHR42643">
    <property type="entry name" value="IONOTROPIC RECEPTOR 20A-RELATED"/>
    <property type="match status" value="1"/>
</dbReference>